<feature type="compositionally biased region" description="Basic residues" evidence="1">
    <location>
        <begin position="1"/>
        <end position="10"/>
    </location>
</feature>
<feature type="compositionally biased region" description="Basic and acidic residues" evidence="1">
    <location>
        <begin position="11"/>
        <end position="35"/>
    </location>
</feature>
<dbReference type="Proteomes" id="UP001331515">
    <property type="component" value="Unassembled WGS sequence"/>
</dbReference>
<dbReference type="AlphaFoldDB" id="A0AAN8DSP8"/>
<evidence type="ECO:0000256" key="1">
    <source>
        <dbReference type="SAM" id="MobiDB-lite"/>
    </source>
</evidence>
<sequence>MVGGGRMRRQRVSDPARHLRTNGDKTQQERKGTGLKERTASFFIPQHTAQVWALPLITWFASLPDNWRIEGLPPESLLDSTPKRGGGIIS</sequence>
<dbReference type="EMBL" id="JAURVH010001518">
    <property type="protein sequence ID" value="KAK5928512.1"/>
    <property type="molecule type" value="Genomic_DNA"/>
</dbReference>
<protein>
    <submittedName>
        <fullName evidence="2">Uncharacterized protein</fullName>
    </submittedName>
</protein>
<comment type="caution">
    <text evidence="2">The sequence shown here is derived from an EMBL/GenBank/DDBJ whole genome shotgun (WGS) entry which is preliminary data.</text>
</comment>
<reference evidence="2 3" key="1">
    <citation type="journal article" date="2023" name="Mol. Biol. Evol.">
        <title>Genomics of Secondarily Temperate Adaptation in the Only Non-Antarctic Icefish.</title>
        <authorList>
            <person name="Rivera-Colon A.G."/>
            <person name="Rayamajhi N."/>
            <person name="Minhas B.F."/>
            <person name="Madrigal G."/>
            <person name="Bilyk K.T."/>
            <person name="Yoon V."/>
            <person name="Hune M."/>
            <person name="Gregory S."/>
            <person name="Cheng C.H.C."/>
            <person name="Catchen J.M."/>
        </authorList>
    </citation>
    <scope>NUCLEOTIDE SEQUENCE [LARGE SCALE GENOMIC DNA]</scope>
    <source>
        <tissue evidence="2">White muscle</tissue>
    </source>
</reference>
<evidence type="ECO:0000313" key="2">
    <source>
        <dbReference type="EMBL" id="KAK5928512.1"/>
    </source>
</evidence>
<gene>
    <name evidence="2" type="ORF">CgunFtcFv8_013569</name>
</gene>
<feature type="region of interest" description="Disordered" evidence="1">
    <location>
        <begin position="1"/>
        <end position="35"/>
    </location>
</feature>
<feature type="region of interest" description="Disordered" evidence="1">
    <location>
        <begin position="71"/>
        <end position="90"/>
    </location>
</feature>
<name>A0AAN8DSP8_CHAGU</name>
<proteinExistence type="predicted"/>
<accession>A0AAN8DSP8</accession>
<evidence type="ECO:0000313" key="3">
    <source>
        <dbReference type="Proteomes" id="UP001331515"/>
    </source>
</evidence>
<keyword evidence="3" id="KW-1185">Reference proteome</keyword>
<organism evidence="2 3">
    <name type="scientific">Champsocephalus gunnari</name>
    <name type="common">Mackerel icefish</name>
    <dbReference type="NCBI Taxonomy" id="52237"/>
    <lineage>
        <taxon>Eukaryota</taxon>
        <taxon>Metazoa</taxon>
        <taxon>Chordata</taxon>
        <taxon>Craniata</taxon>
        <taxon>Vertebrata</taxon>
        <taxon>Euteleostomi</taxon>
        <taxon>Actinopterygii</taxon>
        <taxon>Neopterygii</taxon>
        <taxon>Teleostei</taxon>
        <taxon>Neoteleostei</taxon>
        <taxon>Acanthomorphata</taxon>
        <taxon>Eupercaria</taxon>
        <taxon>Perciformes</taxon>
        <taxon>Notothenioidei</taxon>
        <taxon>Channichthyidae</taxon>
        <taxon>Champsocephalus</taxon>
    </lineage>
</organism>